<reference evidence="14 15" key="1">
    <citation type="submission" date="2014-04" db="EMBL/GenBank/DDBJ databases">
        <authorList>
            <consortium name="DOE Joint Genome Institute"/>
            <person name="Kuo A."/>
            <person name="Girlanda M."/>
            <person name="Perotto S."/>
            <person name="Kohler A."/>
            <person name="Nagy L.G."/>
            <person name="Floudas D."/>
            <person name="Copeland A."/>
            <person name="Barry K.W."/>
            <person name="Cichocki N."/>
            <person name="Veneault-Fourrey C."/>
            <person name="LaButti K."/>
            <person name="Lindquist E.A."/>
            <person name="Lipzen A."/>
            <person name="Lundell T."/>
            <person name="Morin E."/>
            <person name="Murat C."/>
            <person name="Sun H."/>
            <person name="Tunlid A."/>
            <person name="Henrissat B."/>
            <person name="Grigoriev I.V."/>
            <person name="Hibbett D.S."/>
            <person name="Martin F."/>
            <person name="Nordberg H.P."/>
            <person name="Cantor M.N."/>
            <person name="Hua S.X."/>
        </authorList>
    </citation>
    <scope>NUCLEOTIDE SEQUENCE [LARGE SCALE GENOMIC DNA]</scope>
    <source>
        <strain evidence="14 15">MUT 4182</strain>
    </source>
</reference>
<feature type="site" description="Histone H3K4me3 binding" evidence="8">
    <location>
        <position position="419"/>
    </location>
</feature>
<dbReference type="Gene3D" id="6.10.140.1740">
    <property type="match status" value="2"/>
</dbReference>
<keyword evidence="15" id="KW-1185">Reference proteome</keyword>
<feature type="site" description="Histone H3K4me3 binding" evidence="8">
    <location>
        <position position="396"/>
    </location>
</feature>
<evidence type="ECO:0000256" key="7">
    <source>
        <dbReference type="ARBA" id="ARBA00023242"/>
    </source>
</evidence>
<dbReference type="PROSITE" id="PS01359">
    <property type="entry name" value="ZF_PHD_1"/>
    <property type="match status" value="1"/>
</dbReference>
<dbReference type="CDD" id="cd15587">
    <property type="entry name" value="PHD_Yng1p_like"/>
    <property type="match status" value="1"/>
</dbReference>
<evidence type="ECO:0000256" key="6">
    <source>
        <dbReference type="ARBA" id="ARBA00022853"/>
    </source>
</evidence>
<evidence type="ECO:0000256" key="5">
    <source>
        <dbReference type="ARBA" id="ARBA00022833"/>
    </source>
</evidence>
<evidence type="ECO:0000313" key="15">
    <source>
        <dbReference type="Proteomes" id="UP000054248"/>
    </source>
</evidence>
<comment type="domain">
    <text evidence="11">The PHD-type zinc finger mediates the binding to H3K4me3.</text>
</comment>
<dbReference type="InterPro" id="IPR019787">
    <property type="entry name" value="Znf_PHD-finger"/>
</dbReference>
<feature type="compositionally biased region" description="Pro residues" evidence="12">
    <location>
        <begin position="109"/>
        <end position="121"/>
    </location>
</feature>
<feature type="site" description="Histone H3K4me3 binding" evidence="8">
    <location>
        <position position="407"/>
    </location>
</feature>
<dbReference type="InterPro" id="IPR013083">
    <property type="entry name" value="Znf_RING/FYVE/PHD"/>
</dbReference>
<evidence type="ECO:0000256" key="1">
    <source>
        <dbReference type="ARBA" id="ARBA00004123"/>
    </source>
</evidence>
<dbReference type="AlphaFoldDB" id="A0A0C3LPU6"/>
<evidence type="ECO:0000259" key="13">
    <source>
        <dbReference type="PROSITE" id="PS50016"/>
    </source>
</evidence>
<feature type="domain" description="PHD-type" evidence="13">
    <location>
        <begin position="394"/>
        <end position="445"/>
    </location>
</feature>
<keyword evidence="6 11" id="KW-0156">Chromatin regulator</keyword>
<comment type="similarity">
    <text evidence="2 11">Belongs to the ING family.</text>
</comment>
<dbReference type="InterPro" id="IPR001965">
    <property type="entry name" value="Znf_PHD"/>
</dbReference>
<dbReference type="InterPro" id="IPR011011">
    <property type="entry name" value="Znf_FYVE_PHD"/>
</dbReference>
<feature type="region of interest" description="Disordered" evidence="12">
    <location>
        <begin position="1"/>
        <end position="45"/>
    </location>
</feature>
<evidence type="ECO:0000256" key="8">
    <source>
        <dbReference type="PIRSR" id="PIRSR628651-50"/>
    </source>
</evidence>
<evidence type="ECO:0000256" key="3">
    <source>
        <dbReference type="ARBA" id="ARBA00022723"/>
    </source>
</evidence>
<name>A0A0C3LPU6_9AGAM</name>
<feature type="compositionally biased region" description="Basic and acidic residues" evidence="12">
    <location>
        <begin position="331"/>
        <end position="352"/>
    </location>
</feature>
<evidence type="ECO:0000256" key="2">
    <source>
        <dbReference type="ARBA" id="ARBA00010210"/>
    </source>
</evidence>
<evidence type="ECO:0000256" key="11">
    <source>
        <dbReference type="RuleBase" id="RU361213"/>
    </source>
</evidence>
<dbReference type="PROSITE" id="PS50016">
    <property type="entry name" value="ZF_PHD_2"/>
    <property type="match status" value="1"/>
</dbReference>
<dbReference type="SMART" id="SM01408">
    <property type="entry name" value="ING"/>
    <property type="match status" value="1"/>
</dbReference>
<dbReference type="HOGENOM" id="CLU_031900_8_1_1"/>
<dbReference type="GO" id="GO:0000785">
    <property type="term" value="C:chromatin"/>
    <property type="evidence" value="ECO:0007669"/>
    <property type="project" value="UniProtKB-ARBA"/>
</dbReference>
<dbReference type="SMART" id="SM00249">
    <property type="entry name" value="PHD"/>
    <property type="match status" value="1"/>
</dbReference>
<sequence>MEDEVQFFTNDVEKNDAALNGGEEPNEGTGEMQEDGNNEEEAAREKALEEWNAFREEHVEIIEQLPLSLYRSMALLRELDDQGKDYHDAIEPSIREYIARRYSLADKPLPTPKPKGTPPPINQDERKEDVTETQADGSPRKSPHVSTPAPNPHAADGLEEGSSKSVSEALPIDEATHTPQPTQADPVHVQLLSTVNKSLEAHGGNLLHPFVKMKRSHSSFALAKRKIMDEKPEATRAMLKRIVWLSNQCVRTCEEKLGVATAAYNSVDRQVRLLDATIKEHENALVLGLRPGTRPASSVLPAGDAAILAAGDEAGDEQVIIIAPPKRKKSTKELEKARKREKAREKREQKKLEKLEREAAALANDEVEEEGVVPVTDAAGTVARLGMPVDPHEPRYCYCRQVSYGEMIGCDNGNCANEWFHLGCVGLTEAPKGEKKWYCRDCAPMFERPQKKRRT</sequence>
<evidence type="ECO:0000256" key="4">
    <source>
        <dbReference type="ARBA" id="ARBA00022771"/>
    </source>
</evidence>
<dbReference type="FunFam" id="3.30.40.10:FF:000016">
    <property type="entry name" value="Inhibitor of growth protein"/>
    <property type="match status" value="1"/>
</dbReference>
<comment type="function">
    <text evidence="11">Component of an histone acetyltransferase complex.</text>
</comment>
<dbReference type="InterPro" id="IPR019786">
    <property type="entry name" value="Zinc_finger_PHD-type_CS"/>
</dbReference>
<dbReference type="PANTHER" id="PTHR10333:SF42">
    <property type="entry name" value="INHIBITOR OF GROWTH PROTEIN 5"/>
    <property type="match status" value="1"/>
</dbReference>
<organism evidence="14 15">
    <name type="scientific">Tulasnella calospora MUT 4182</name>
    <dbReference type="NCBI Taxonomy" id="1051891"/>
    <lineage>
        <taxon>Eukaryota</taxon>
        <taxon>Fungi</taxon>
        <taxon>Dikarya</taxon>
        <taxon>Basidiomycota</taxon>
        <taxon>Agaricomycotina</taxon>
        <taxon>Agaricomycetes</taxon>
        <taxon>Cantharellales</taxon>
        <taxon>Tulasnellaceae</taxon>
        <taxon>Tulasnella</taxon>
    </lineage>
</organism>
<dbReference type="InterPro" id="IPR028651">
    <property type="entry name" value="ING_fam"/>
</dbReference>
<accession>A0A0C3LPU6</accession>
<feature type="binding site" evidence="9">
    <location>
        <position position="421"/>
    </location>
    <ligand>
        <name>Zn(2+)</name>
        <dbReference type="ChEBI" id="CHEBI:29105"/>
        <label>1</label>
    </ligand>
</feature>
<evidence type="ECO:0000313" key="14">
    <source>
        <dbReference type="EMBL" id="KIO23427.1"/>
    </source>
</evidence>
<evidence type="ECO:0000256" key="12">
    <source>
        <dbReference type="SAM" id="MobiDB-lite"/>
    </source>
</evidence>
<keyword evidence="5 9" id="KW-0862">Zinc</keyword>
<dbReference type="Proteomes" id="UP000054248">
    <property type="component" value="Unassembled WGS sequence"/>
</dbReference>
<gene>
    <name evidence="14" type="ORF">M407DRAFT_109944</name>
</gene>
<dbReference type="GO" id="GO:0005634">
    <property type="term" value="C:nucleus"/>
    <property type="evidence" value="ECO:0007669"/>
    <property type="project" value="UniProtKB-SubCell"/>
</dbReference>
<dbReference type="Pfam" id="PF12998">
    <property type="entry name" value="ING"/>
    <property type="match status" value="2"/>
</dbReference>
<dbReference type="EMBL" id="KN823085">
    <property type="protein sequence ID" value="KIO23427.1"/>
    <property type="molecule type" value="Genomic_DNA"/>
</dbReference>
<feature type="compositionally biased region" description="Low complexity" evidence="12">
    <location>
        <begin position="20"/>
        <end position="31"/>
    </location>
</feature>
<dbReference type="OrthoDB" id="5411773at2759"/>
<dbReference type="STRING" id="1051891.A0A0C3LPU6"/>
<feature type="region of interest" description="Disordered" evidence="12">
    <location>
        <begin position="330"/>
        <end position="352"/>
    </location>
</feature>
<dbReference type="Gene3D" id="3.30.40.10">
    <property type="entry name" value="Zinc/RING finger domain, C3HC4 (zinc finger)"/>
    <property type="match status" value="1"/>
</dbReference>
<feature type="binding site" evidence="9">
    <location>
        <position position="410"/>
    </location>
    <ligand>
        <name>Zn(2+)</name>
        <dbReference type="ChEBI" id="CHEBI:29105"/>
        <label>2</label>
    </ligand>
</feature>
<feature type="binding site" evidence="9">
    <location>
        <position position="399"/>
    </location>
    <ligand>
        <name>Zn(2+)</name>
        <dbReference type="ChEBI" id="CHEBI:29105"/>
        <label>1</label>
    </ligand>
</feature>
<dbReference type="GO" id="GO:0008270">
    <property type="term" value="F:zinc ion binding"/>
    <property type="evidence" value="ECO:0007669"/>
    <property type="project" value="UniProtKB-KW"/>
</dbReference>
<keyword evidence="4 10" id="KW-0863">Zinc-finger</keyword>
<comment type="subunit">
    <text evidence="11">Component of an histone acetyltransferase complex. Interacts with H3K4me3 and to a lesser extent with H3K4me2.</text>
</comment>
<dbReference type="GO" id="GO:0006355">
    <property type="term" value="P:regulation of DNA-templated transcription"/>
    <property type="evidence" value="ECO:0007669"/>
    <property type="project" value="TreeGrafter"/>
</dbReference>
<proteinExistence type="inferred from homology"/>
<comment type="subcellular location">
    <subcellularLocation>
        <location evidence="1 11">Nucleus</location>
    </subcellularLocation>
</comment>
<feature type="binding site" evidence="9">
    <location>
        <position position="442"/>
    </location>
    <ligand>
        <name>Zn(2+)</name>
        <dbReference type="ChEBI" id="CHEBI:29105"/>
        <label>2</label>
    </ligand>
</feature>
<protein>
    <recommendedName>
        <fullName evidence="11">Chromatin modification-related protein</fullName>
    </recommendedName>
</protein>
<dbReference type="GO" id="GO:0006325">
    <property type="term" value="P:chromatin organization"/>
    <property type="evidence" value="ECO:0007669"/>
    <property type="project" value="UniProtKB-KW"/>
</dbReference>
<feature type="binding site" evidence="9">
    <location>
        <position position="397"/>
    </location>
    <ligand>
        <name>Zn(2+)</name>
        <dbReference type="ChEBI" id="CHEBI:29105"/>
        <label>1</label>
    </ligand>
</feature>
<feature type="site" description="Histone H3K4me3 binding" evidence="8">
    <location>
        <position position="411"/>
    </location>
</feature>
<feature type="binding site" evidence="9">
    <location>
        <position position="439"/>
    </location>
    <ligand>
        <name>Zn(2+)</name>
        <dbReference type="ChEBI" id="CHEBI:29105"/>
        <label>2</label>
    </ligand>
</feature>
<dbReference type="SUPFAM" id="SSF57903">
    <property type="entry name" value="FYVE/PHD zinc finger"/>
    <property type="match status" value="1"/>
</dbReference>
<evidence type="ECO:0000256" key="10">
    <source>
        <dbReference type="PROSITE-ProRule" id="PRU00146"/>
    </source>
</evidence>
<reference evidence="15" key="2">
    <citation type="submission" date="2015-01" db="EMBL/GenBank/DDBJ databases">
        <title>Evolutionary Origins and Diversification of the Mycorrhizal Mutualists.</title>
        <authorList>
            <consortium name="DOE Joint Genome Institute"/>
            <consortium name="Mycorrhizal Genomics Consortium"/>
            <person name="Kohler A."/>
            <person name="Kuo A."/>
            <person name="Nagy L.G."/>
            <person name="Floudas D."/>
            <person name="Copeland A."/>
            <person name="Barry K.W."/>
            <person name="Cichocki N."/>
            <person name="Veneault-Fourrey C."/>
            <person name="LaButti K."/>
            <person name="Lindquist E.A."/>
            <person name="Lipzen A."/>
            <person name="Lundell T."/>
            <person name="Morin E."/>
            <person name="Murat C."/>
            <person name="Riley R."/>
            <person name="Ohm R."/>
            <person name="Sun H."/>
            <person name="Tunlid A."/>
            <person name="Henrissat B."/>
            <person name="Grigoriev I.V."/>
            <person name="Hibbett D.S."/>
            <person name="Martin F."/>
        </authorList>
    </citation>
    <scope>NUCLEOTIDE SEQUENCE [LARGE SCALE GENOMIC DNA]</scope>
    <source>
        <strain evidence="15">MUT 4182</strain>
    </source>
</reference>
<feature type="region of interest" description="Disordered" evidence="12">
    <location>
        <begin position="105"/>
        <end position="167"/>
    </location>
</feature>
<keyword evidence="3 9" id="KW-0479">Metal-binding</keyword>
<feature type="binding site" evidence="9">
    <location>
        <position position="424"/>
    </location>
    <ligand>
        <name>Zn(2+)</name>
        <dbReference type="ChEBI" id="CHEBI:29105"/>
        <label>1</label>
    </ligand>
</feature>
<feature type="binding site" evidence="9">
    <location>
        <position position="415"/>
    </location>
    <ligand>
        <name>Zn(2+)</name>
        <dbReference type="ChEBI" id="CHEBI:29105"/>
        <label>2</label>
    </ligand>
</feature>
<evidence type="ECO:0000256" key="9">
    <source>
        <dbReference type="PIRSR" id="PIRSR628651-51"/>
    </source>
</evidence>
<keyword evidence="7 11" id="KW-0539">Nucleus</keyword>
<dbReference type="InterPro" id="IPR024610">
    <property type="entry name" value="ING_N_histone-binding"/>
</dbReference>
<dbReference type="PANTHER" id="PTHR10333">
    <property type="entry name" value="INHIBITOR OF GROWTH PROTEIN"/>
    <property type="match status" value="1"/>
</dbReference>